<evidence type="ECO:0000313" key="10">
    <source>
        <dbReference type="EMBL" id="CAL4068350.1"/>
    </source>
</evidence>
<proteinExistence type="inferred from homology"/>
<evidence type="ECO:0000256" key="6">
    <source>
        <dbReference type="ARBA" id="ARBA00023180"/>
    </source>
</evidence>
<evidence type="ECO:0000256" key="2">
    <source>
        <dbReference type="ARBA" id="ARBA00006476"/>
    </source>
</evidence>
<dbReference type="EMBL" id="CAXKWB010003093">
    <property type="protein sequence ID" value="CAL4068350.1"/>
    <property type="molecule type" value="Genomic_DNA"/>
</dbReference>
<evidence type="ECO:0000313" key="11">
    <source>
        <dbReference type="Proteomes" id="UP001497623"/>
    </source>
</evidence>
<dbReference type="InterPro" id="IPR001285">
    <property type="entry name" value="Synaptophysin/porin"/>
</dbReference>
<dbReference type="PANTHER" id="PTHR10306:SF17">
    <property type="entry name" value="MARVEL DOMAIN-CONTAINING PROTEIN"/>
    <property type="match status" value="1"/>
</dbReference>
<comment type="subcellular location">
    <subcellularLocation>
        <location evidence="1">Membrane</location>
        <topology evidence="1">Multi-pass membrane protein</topology>
    </subcellularLocation>
</comment>
<accession>A0AAV2Q185</accession>
<evidence type="ECO:0000256" key="8">
    <source>
        <dbReference type="SAM" id="Phobius"/>
    </source>
</evidence>
<feature type="transmembrane region" description="Helical" evidence="8">
    <location>
        <begin position="12"/>
        <end position="34"/>
    </location>
</feature>
<evidence type="ECO:0000256" key="3">
    <source>
        <dbReference type="ARBA" id="ARBA00022692"/>
    </source>
</evidence>
<evidence type="ECO:0000256" key="7">
    <source>
        <dbReference type="PROSITE-ProRule" id="PRU00581"/>
    </source>
</evidence>
<evidence type="ECO:0000259" key="9">
    <source>
        <dbReference type="PROSITE" id="PS51225"/>
    </source>
</evidence>
<keyword evidence="11" id="KW-1185">Reference proteome</keyword>
<feature type="transmembrane region" description="Helical" evidence="8">
    <location>
        <begin position="89"/>
        <end position="115"/>
    </location>
</feature>
<name>A0AAV2Q185_MEGNR</name>
<feature type="transmembrane region" description="Helical" evidence="8">
    <location>
        <begin position="127"/>
        <end position="153"/>
    </location>
</feature>
<dbReference type="AlphaFoldDB" id="A0AAV2Q185"/>
<evidence type="ECO:0000256" key="4">
    <source>
        <dbReference type="ARBA" id="ARBA00022989"/>
    </source>
</evidence>
<comment type="similarity">
    <text evidence="2">Belongs to the synaptophysin/synaptobrevin family.</text>
</comment>
<evidence type="ECO:0000256" key="1">
    <source>
        <dbReference type="ARBA" id="ARBA00004141"/>
    </source>
</evidence>
<dbReference type="PROSITE" id="PS51225">
    <property type="entry name" value="MARVEL"/>
    <property type="match status" value="1"/>
</dbReference>
<dbReference type="InterPro" id="IPR008253">
    <property type="entry name" value="Marvel"/>
</dbReference>
<sequence>MKFILMKMDVAVTFLRFVTVVLGIVAAVMTMSYVSSFQFIVHCPGKNDHGVSSHINFPFRVSSDRRVYNVCEGAQVPLVLSGDFSTQSMFYVVVAILAASYATLAFLIDICVYFLDDPLYCSKFYKRLMYIIDITSNTILSILWITGTIIWALGLVELKRAMSFEHIKTINTSMCQKYTCKPGTEPTYTMLEFSTTAGFLSCILWIVNLCLIVQRFRHKDFI</sequence>
<keyword evidence="6" id="KW-0325">Glycoprotein</keyword>
<keyword evidence="5 7" id="KW-0472">Membrane</keyword>
<feature type="transmembrane region" description="Helical" evidence="8">
    <location>
        <begin position="193"/>
        <end position="213"/>
    </location>
</feature>
<dbReference type="GO" id="GO:0030672">
    <property type="term" value="C:synaptic vesicle membrane"/>
    <property type="evidence" value="ECO:0007669"/>
    <property type="project" value="TreeGrafter"/>
</dbReference>
<organism evidence="10 11">
    <name type="scientific">Meganyctiphanes norvegica</name>
    <name type="common">Northern krill</name>
    <name type="synonym">Thysanopoda norvegica</name>
    <dbReference type="NCBI Taxonomy" id="48144"/>
    <lineage>
        <taxon>Eukaryota</taxon>
        <taxon>Metazoa</taxon>
        <taxon>Ecdysozoa</taxon>
        <taxon>Arthropoda</taxon>
        <taxon>Crustacea</taxon>
        <taxon>Multicrustacea</taxon>
        <taxon>Malacostraca</taxon>
        <taxon>Eumalacostraca</taxon>
        <taxon>Eucarida</taxon>
        <taxon>Euphausiacea</taxon>
        <taxon>Euphausiidae</taxon>
        <taxon>Meganyctiphanes</taxon>
    </lineage>
</organism>
<dbReference type="Proteomes" id="UP001497623">
    <property type="component" value="Unassembled WGS sequence"/>
</dbReference>
<feature type="domain" description="MARVEL" evidence="9">
    <location>
        <begin position="7"/>
        <end position="217"/>
    </location>
</feature>
<keyword evidence="4 8" id="KW-1133">Transmembrane helix</keyword>
<gene>
    <name evidence="10" type="ORF">MNOR_LOCUS7152</name>
</gene>
<evidence type="ECO:0000256" key="5">
    <source>
        <dbReference type="ARBA" id="ARBA00023136"/>
    </source>
</evidence>
<reference evidence="10 11" key="1">
    <citation type="submission" date="2024-05" db="EMBL/GenBank/DDBJ databases">
        <authorList>
            <person name="Wallberg A."/>
        </authorList>
    </citation>
    <scope>NUCLEOTIDE SEQUENCE [LARGE SCALE GENOMIC DNA]</scope>
</reference>
<protein>
    <recommendedName>
        <fullName evidence="9">MARVEL domain-containing protein</fullName>
    </recommendedName>
</protein>
<comment type="caution">
    <text evidence="10">The sequence shown here is derived from an EMBL/GenBank/DDBJ whole genome shotgun (WGS) entry which is preliminary data.</text>
</comment>
<keyword evidence="3 7" id="KW-0812">Transmembrane</keyword>
<dbReference type="PANTHER" id="PTHR10306">
    <property type="entry name" value="SYNAPTOPHYSIN"/>
    <property type="match status" value="1"/>
</dbReference>